<evidence type="ECO:0000313" key="3">
    <source>
        <dbReference type="Proteomes" id="UP001585080"/>
    </source>
</evidence>
<organism evidence="2 3">
    <name type="scientific">Streptomyces broussonetiae</name>
    <dbReference type="NCBI Taxonomy" id="2686304"/>
    <lineage>
        <taxon>Bacteria</taxon>
        <taxon>Bacillati</taxon>
        <taxon>Actinomycetota</taxon>
        <taxon>Actinomycetes</taxon>
        <taxon>Kitasatosporales</taxon>
        <taxon>Streptomycetaceae</taxon>
        <taxon>Streptomyces</taxon>
    </lineage>
</organism>
<feature type="compositionally biased region" description="Basic and acidic residues" evidence="1">
    <location>
        <begin position="11"/>
        <end position="20"/>
    </location>
</feature>
<gene>
    <name evidence="2" type="ORF">VSS16_22265</name>
</gene>
<keyword evidence="3" id="KW-1185">Reference proteome</keyword>
<dbReference type="InterPro" id="IPR037219">
    <property type="entry name" value="Peptidase_M41-like"/>
</dbReference>
<comment type="caution">
    <text evidence="2">The sequence shown here is derived from an EMBL/GenBank/DDBJ whole genome shotgun (WGS) entry which is preliminary data.</text>
</comment>
<evidence type="ECO:0008006" key="4">
    <source>
        <dbReference type="Google" id="ProtNLM"/>
    </source>
</evidence>
<evidence type="ECO:0000313" key="2">
    <source>
        <dbReference type="EMBL" id="MFB8775430.1"/>
    </source>
</evidence>
<protein>
    <recommendedName>
        <fullName evidence="4">Peptidase M41 domain-containing protein</fullName>
    </recommendedName>
</protein>
<evidence type="ECO:0000256" key="1">
    <source>
        <dbReference type="SAM" id="MobiDB-lite"/>
    </source>
</evidence>
<proteinExistence type="predicted"/>
<dbReference type="Proteomes" id="UP001585080">
    <property type="component" value="Unassembled WGS sequence"/>
</dbReference>
<name>A0ABV5EEZ9_9ACTN</name>
<sequence>MTTVAPAPEALTDHTGKPRPLDMPLTYEQARLGMAFHEAGHAVVSMAYGSMHIITSEVIAWEPEPGKWAVTGSTKHQTHDTSPWHYAAQCAAGQVAHVQYLMAYRLWTPERAAACAADHDRELAIDVLAQFGYRLGRDHVPEGGKSWGMVRGMARRKVGHLWPEIRTVAHAMTERTVLTGDEIAALTGLVNPPFEWGAA</sequence>
<accession>A0ABV5EEZ9</accession>
<dbReference type="RefSeq" id="WP_376734044.1">
    <property type="nucleotide sequence ID" value="NZ_JAYMRP010000020.1"/>
</dbReference>
<feature type="region of interest" description="Disordered" evidence="1">
    <location>
        <begin position="1"/>
        <end position="22"/>
    </location>
</feature>
<reference evidence="2 3" key="1">
    <citation type="submission" date="2024-01" db="EMBL/GenBank/DDBJ databases">
        <title>Genome mining of biosynthetic gene clusters to explore secondary metabolites of Streptomyces sp.</title>
        <authorList>
            <person name="Baig A."/>
            <person name="Ajitkumar Shintre N."/>
            <person name="Kumar H."/>
            <person name="Anbarasu A."/>
            <person name="Ramaiah S."/>
        </authorList>
    </citation>
    <scope>NUCLEOTIDE SEQUENCE [LARGE SCALE GENOMIC DNA]</scope>
    <source>
        <strain evidence="2 3">A57</strain>
    </source>
</reference>
<dbReference type="EMBL" id="JAYMRP010000020">
    <property type="protein sequence ID" value="MFB8775430.1"/>
    <property type="molecule type" value="Genomic_DNA"/>
</dbReference>
<dbReference type="SUPFAM" id="SSF140990">
    <property type="entry name" value="FtsH protease domain-like"/>
    <property type="match status" value="1"/>
</dbReference>